<comment type="similarity">
    <text evidence="3 10">Belongs to the vitamin-B12 independent methionine synthase family.</text>
</comment>
<feature type="binding site" evidence="11">
    <location>
        <position position="123"/>
    </location>
    <ligand>
        <name>5-methyltetrahydropteroyltri-L-glutamate</name>
        <dbReference type="ChEBI" id="CHEBI:58207"/>
    </ligand>
</feature>
<feature type="domain" description="Cobalamin-independent methionine synthase MetE N-terminal" evidence="15">
    <location>
        <begin position="3"/>
        <end position="317"/>
    </location>
</feature>
<feature type="binding site" evidence="10">
    <location>
        <begin position="15"/>
        <end position="18"/>
    </location>
    <ligand>
        <name>5-methyltetrahydropteroyltri-L-glutamate</name>
        <dbReference type="ChEBI" id="CHEBI:58207"/>
    </ligand>
</feature>
<evidence type="ECO:0000259" key="14">
    <source>
        <dbReference type="Pfam" id="PF01717"/>
    </source>
</evidence>
<feature type="binding site" evidence="10">
    <location>
        <position position="654"/>
    </location>
    <ligand>
        <name>Zn(2+)</name>
        <dbReference type="ChEBI" id="CHEBI:29105"/>
        <note>catalytic</note>
    </ligand>
</feature>
<dbReference type="InterPro" id="IPR002629">
    <property type="entry name" value="Met_Synth_C/arc"/>
</dbReference>
<dbReference type="GO" id="GO:0003871">
    <property type="term" value="F:5-methyltetrahydropteroyltriglutamate-homocysteine S-methyltransferase activity"/>
    <property type="evidence" value="ECO:0007669"/>
    <property type="project" value="UniProtKB-UniRule"/>
</dbReference>
<evidence type="ECO:0000256" key="12">
    <source>
        <dbReference type="PIRSR" id="PIRSR000382-2"/>
    </source>
</evidence>
<dbReference type="HAMAP" id="MF_00172">
    <property type="entry name" value="Meth_synth"/>
    <property type="match status" value="1"/>
</dbReference>
<dbReference type="CDD" id="cd03312">
    <property type="entry name" value="CIMS_N_terminal_like"/>
    <property type="match status" value="1"/>
</dbReference>
<dbReference type="InterPro" id="IPR013215">
    <property type="entry name" value="Cbl-indep_Met_Synth_N"/>
</dbReference>
<evidence type="ECO:0000259" key="15">
    <source>
        <dbReference type="Pfam" id="PF08267"/>
    </source>
</evidence>
<feature type="binding site" evidence="10">
    <location>
        <position position="652"/>
    </location>
    <ligand>
        <name>Zn(2+)</name>
        <dbReference type="ChEBI" id="CHEBI:29105"/>
        <note>catalytic</note>
    </ligand>
</feature>
<feature type="binding site" evidence="10 11">
    <location>
        <position position="610"/>
    </location>
    <ligand>
        <name>L-methionine</name>
        <dbReference type="ChEBI" id="CHEBI:57844"/>
    </ligand>
</feature>
<dbReference type="GO" id="GO:0071265">
    <property type="term" value="P:L-methionine biosynthetic process"/>
    <property type="evidence" value="ECO:0007669"/>
    <property type="project" value="UniProtKB-ARBA"/>
</dbReference>
<dbReference type="InterPro" id="IPR038071">
    <property type="entry name" value="UROD/MetE-like_sf"/>
</dbReference>
<comment type="cofactor">
    <cofactor evidence="12">
        <name>Zn(2+)</name>
        <dbReference type="ChEBI" id="CHEBI:29105"/>
    </cofactor>
    <text evidence="12">Binds 2 Zn(2+) ions per subunit.</text>
</comment>
<evidence type="ECO:0000256" key="4">
    <source>
        <dbReference type="ARBA" id="ARBA00022603"/>
    </source>
</evidence>
<dbReference type="CDD" id="cd03311">
    <property type="entry name" value="CIMS_C_terminal_like"/>
    <property type="match status" value="1"/>
</dbReference>
<feature type="binding site" evidence="12">
    <location>
        <position position="652"/>
    </location>
    <ligand>
        <name>Zn(2+)</name>
        <dbReference type="ChEBI" id="CHEBI:29105"/>
        <label>1</label>
        <note>catalytic</note>
    </ligand>
</feature>
<evidence type="ECO:0000313" key="16">
    <source>
        <dbReference type="EMBL" id="QBA23528.1"/>
    </source>
</evidence>
<dbReference type="FunFam" id="3.20.20.210:FF:000002">
    <property type="entry name" value="5-methyltetrahydropteroyltriglutamate--homocysteine methyltransferase"/>
    <property type="match status" value="1"/>
</dbReference>
<comment type="cofactor">
    <cofactor evidence="10">
        <name>Zn(2+)</name>
        <dbReference type="ChEBI" id="CHEBI:29105"/>
    </cofactor>
    <text evidence="10">Binds 1 zinc ion per subunit.</text>
</comment>
<comment type="function">
    <text evidence="1 10">Catalyzes the transfer of a methyl group from 5-methyltetrahydrofolate to homocysteine resulting in methionine formation.</text>
</comment>
<gene>
    <name evidence="10 16" type="primary">metE</name>
    <name evidence="16" type="ORF">EU348_21060</name>
</gene>
<feature type="binding site" evidence="10 11">
    <location>
        <begin position="442"/>
        <end position="444"/>
    </location>
    <ligand>
        <name>L-methionine</name>
        <dbReference type="ChEBI" id="CHEBI:57844"/>
    </ligand>
</feature>
<evidence type="ECO:0000256" key="6">
    <source>
        <dbReference type="ARBA" id="ARBA00022679"/>
    </source>
</evidence>
<reference evidence="16" key="1">
    <citation type="submission" date="2019-01" db="EMBL/GenBank/DDBJ databases">
        <title>Whole Genome Sequencing for Putative Detection of Antimicrobial Resistance and Potential Virulence Factors in Chryseobacterium indologenes isolated from Nile Tilapia in Tanzania.</title>
        <authorList>
            <person name="Mwega E."/>
            <person name="Mutoloki S."/>
            <person name="Mugimba K."/>
            <person name="Colquhoun D."/>
            <person name="Mdegela R."/>
            <person name="Evensen O."/>
            <person name="Wasteson Y."/>
        </authorList>
    </citation>
    <scope>NUCLEOTIDE SEQUENCE [LARGE SCALE GENOMIC DNA]</scope>
    <source>
        <strain evidence="16">StR 01</strain>
    </source>
</reference>
<comment type="pathway">
    <text evidence="2 10">Amino-acid biosynthesis; L-methionine biosynthesis via de novo pathway; L-methionine from L-homocysteine (MetE route): step 1/1.</text>
</comment>
<keyword evidence="9 10" id="KW-0486">Methionine biosynthesis</keyword>
<feature type="active site" description="Proton donor" evidence="10 13">
    <location>
        <position position="705"/>
    </location>
</feature>
<name>A0A411DT77_CHRID</name>
<evidence type="ECO:0000256" key="1">
    <source>
        <dbReference type="ARBA" id="ARBA00002777"/>
    </source>
</evidence>
<evidence type="ECO:0000256" key="13">
    <source>
        <dbReference type="PIRSR" id="PIRSR000382-3"/>
    </source>
</evidence>
<keyword evidence="4 10" id="KW-0489">Methyltransferase</keyword>
<evidence type="ECO:0000256" key="5">
    <source>
        <dbReference type="ARBA" id="ARBA00022605"/>
    </source>
</evidence>
<feature type="binding site" evidence="10">
    <location>
        <position position="616"/>
    </location>
    <ligand>
        <name>5-methyltetrahydropteroyltri-L-glutamate</name>
        <dbReference type="ChEBI" id="CHEBI:58207"/>
    </ligand>
</feature>
<feature type="binding site" evidence="10">
    <location>
        <position position="737"/>
    </location>
    <ligand>
        <name>Zn(2+)</name>
        <dbReference type="ChEBI" id="CHEBI:29105"/>
        <note>catalytic</note>
    </ligand>
</feature>
<evidence type="ECO:0000256" key="8">
    <source>
        <dbReference type="ARBA" id="ARBA00022833"/>
    </source>
</evidence>
<feature type="binding site" evidence="10 11">
    <location>
        <begin position="442"/>
        <end position="444"/>
    </location>
    <ligand>
        <name>L-homocysteine</name>
        <dbReference type="ChEBI" id="CHEBI:58199"/>
    </ligand>
</feature>
<feature type="binding site" evidence="12">
    <location>
        <position position="737"/>
    </location>
    <ligand>
        <name>Zn(2+)</name>
        <dbReference type="ChEBI" id="CHEBI:29105"/>
        <label>1</label>
        <note>catalytic</note>
    </ligand>
</feature>
<evidence type="ECO:0000256" key="11">
    <source>
        <dbReference type="PIRSR" id="PIRSR000382-1"/>
    </source>
</evidence>
<dbReference type="GO" id="GO:0008270">
    <property type="term" value="F:zinc ion binding"/>
    <property type="evidence" value="ECO:0007669"/>
    <property type="project" value="InterPro"/>
</dbReference>
<feature type="binding site" evidence="10">
    <location>
        <position position="676"/>
    </location>
    <ligand>
        <name>Zn(2+)</name>
        <dbReference type="ChEBI" id="CHEBI:29105"/>
        <note>catalytic</note>
    </ligand>
</feature>
<dbReference type="PANTHER" id="PTHR30519">
    <property type="entry name" value="5-METHYLTETRAHYDROPTEROYLTRIGLUTAMATE--HOMOCYSTEINE METHYLTRANSFERASE"/>
    <property type="match status" value="1"/>
</dbReference>
<feature type="domain" description="Cobalamin-independent methionine synthase MetE C-terminal/archaeal" evidence="14">
    <location>
        <begin position="437"/>
        <end position="759"/>
    </location>
</feature>
<comment type="catalytic activity">
    <reaction evidence="10">
        <text>5-methyltetrahydropteroyltri-L-glutamate + L-homocysteine = tetrahydropteroyltri-L-glutamate + L-methionine</text>
        <dbReference type="Rhea" id="RHEA:21196"/>
        <dbReference type="ChEBI" id="CHEBI:57844"/>
        <dbReference type="ChEBI" id="CHEBI:58140"/>
        <dbReference type="ChEBI" id="CHEBI:58199"/>
        <dbReference type="ChEBI" id="CHEBI:58207"/>
        <dbReference type="EC" id="2.1.1.14"/>
    </reaction>
</comment>
<dbReference type="EC" id="2.1.1.14" evidence="10"/>
<sequence>MQTHILGYPRIGSKRELKKACEQYWSGKILLEELLNTGRTLCSQNWNIQKEAGIDLIPCNDFSYYDQVLDMSLVVGAIPTRYHEVVLKKNNTELDLYFAMARGYQKDGLDITAMEMTKWFDTNYHYIVPEFYKNQQFKLSSDKIFNEFAGAKQAGINAKPVIIGLVSYLLLGKEKEEGFDKLDLAGNLLPVYIEILTKLQEQGAEWIQFDEPFLALDLTEKAKETYRYVYAEIRKRFPKLKFIVASYFDGLKDNTSLAVSLPINTLHVDLVRNPEQLDDILNVIPDSLNLSLGLVDGRNIWKNDYEKSLSFISKAVEKLGSERIFIAPSCSLLHSPCDLDFETNLNPEIKNWLAFAKQKVKEVVTLKELASGTENEQIFEAFEENKKAIESRTTSSLIHNDQVKQRANAVTEKDAQRINTFKIRKKEQQEVLQLPLFPTTTIGSFPQTAEVRSWRAKFKKGELTAEQYDILLKEETQRTIRWQEDIGIDVLVHGEFERNDMVEYFGEQLEGFVFTQNGWVQSYGSRCVKPPVIFGDVSRPTPMTVYWSQYAQSQTEKWVKGMLTGPVTILQWSFVRDDQPRSETCKQIALAIRDEVVDLEKAGIRIIQIDEPAIREGLPLRKTDWQNYLKWAVEAFRISASGVEDATQIHTHMCYSEFNDIIENIADMDADVITIECSRSQMELLNAFADFKYPNEIGPGVYDIHSPRVPSKGEMTELLRKAQNVIPANQLWVNPDCGLKTRHWEETEKALIAMVAAAKEASVEYAL</sequence>
<feature type="binding site" evidence="10 11">
    <location>
        <position position="572"/>
    </location>
    <ligand>
        <name>5-methyltetrahydropteroyltri-L-glutamate</name>
        <dbReference type="ChEBI" id="CHEBI:58207"/>
    </ligand>
</feature>
<dbReference type="NCBIfam" id="NF003556">
    <property type="entry name" value="PRK05222.1"/>
    <property type="match status" value="1"/>
</dbReference>
<proteinExistence type="inferred from homology"/>
<feature type="binding site" evidence="12">
    <location>
        <position position="676"/>
    </location>
    <ligand>
        <name>Zn(2+)</name>
        <dbReference type="ChEBI" id="CHEBI:29105"/>
        <label>1</label>
        <note>catalytic</note>
    </ligand>
</feature>
<feature type="binding site" evidence="10 11">
    <location>
        <position position="610"/>
    </location>
    <ligand>
        <name>L-homocysteine</name>
        <dbReference type="ChEBI" id="CHEBI:58199"/>
    </ligand>
</feature>
<keyword evidence="10" id="KW-0677">Repeat</keyword>
<dbReference type="InterPro" id="IPR006276">
    <property type="entry name" value="Cobalamin-indep_Met_synthase"/>
</dbReference>
<dbReference type="UniPathway" id="UPA00051">
    <property type="reaction ID" value="UER00082"/>
</dbReference>
<organism evidence="16">
    <name type="scientific">Chryseobacterium indologenes</name>
    <name type="common">Flavobacterium indologenes</name>
    <dbReference type="NCBI Taxonomy" id="253"/>
    <lineage>
        <taxon>Bacteria</taxon>
        <taxon>Pseudomonadati</taxon>
        <taxon>Bacteroidota</taxon>
        <taxon>Flavobacteriia</taxon>
        <taxon>Flavobacteriales</taxon>
        <taxon>Weeksellaceae</taxon>
        <taxon>Chryseobacterium group</taxon>
        <taxon>Chryseobacterium</taxon>
    </lineage>
</organism>
<dbReference type="NCBIfam" id="TIGR01371">
    <property type="entry name" value="met_syn_B12ind"/>
    <property type="match status" value="1"/>
</dbReference>
<feature type="binding site" evidence="12">
    <location>
        <position position="667"/>
    </location>
    <ligand>
        <name>Zn(2+)</name>
        <dbReference type="ChEBI" id="CHEBI:29105"/>
        <label>1</label>
        <note>catalytic</note>
    </ligand>
</feature>
<evidence type="ECO:0000256" key="7">
    <source>
        <dbReference type="ARBA" id="ARBA00022723"/>
    </source>
</evidence>
<dbReference type="AlphaFoldDB" id="A0A411DT77"/>
<evidence type="ECO:0000256" key="10">
    <source>
        <dbReference type="HAMAP-Rule" id="MF_00172"/>
    </source>
</evidence>
<keyword evidence="7 10" id="KW-0479">Metal-binding</keyword>
<feature type="binding site" evidence="12">
    <location>
        <position position="654"/>
    </location>
    <ligand>
        <name>Zn(2+)</name>
        <dbReference type="ChEBI" id="CHEBI:29105"/>
        <label>1</label>
        <note>catalytic</note>
    </ligand>
</feature>
<protein>
    <recommendedName>
        <fullName evidence="10">5-methyltetrahydropteroyltriglutamate--homocysteine methyltransferase</fullName>
        <ecNumber evidence="10">2.1.1.14</ecNumber>
    </recommendedName>
    <alternativeName>
        <fullName evidence="10">Cobalamin-independent methionine synthase</fullName>
    </alternativeName>
    <alternativeName>
        <fullName evidence="10">Methionine synthase, vitamin-B12 independent isozyme</fullName>
    </alternativeName>
</protein>
<feature type="binding site" evidence="10 11">
    <location>
        <begin position="526"/>
        <end position="527"/>
    </location>
    <ligand>
        <name>5-methyltetrahydropteroyltri-L-glutamate</name>
        <dbReference type="ChEBI" id="CHEBI:58207"/>
    </ligand>
</feature>
<dbReference type="Pfam" id="PF01717">
    <property type="entry name" value="Meth_synt_2"/>
    <property type="match status" value="1"/>
</dbReference>
<keyword evidence="5 10" id="KW-0028">Amino-acid biosynthesis</keyword>
<evidence type="ECO:0000256" key="9">
    <source>
        <dbReference type="ARBA" id="ARBA00023167"/>
    </source>
</evidence>
<dbReference type="Pfam" id="PF08267">
    <property type="entry name" value="Meth_synt_1"/>
    <property type="match status" value="1"/>
</dbReference>
<feature type="binding site" evidence="11">
    <location>
        <position position="18"/>
    </location>
    <ligand>
        <name>5-methyltetrahydropteroyltri-L-glutamate</name>
        <dbReference type="ChEBI" id="CHEBI:58207"/>
    </ligand>
</feature>
<evidence type="ECO:0000256" key="3">
    <source>
        <dbReference type="ARBA" id="ARBA00009553"/>
    </source>
</evidence>
<feature type="binding site" evidence="10">
    <location>
        <position position="495"/>
    </location>
    <ligand>
        <name>L-homocysteine</name>
        <dbReference type="ChEBI" id="CHEBI:58199"/>
    </ligand>
</feature>
<keyword evidence="8 10" id="KW-0862">Zinc</keyword>
<dbReference type="Gene3D" id="3.20.20.210">
    <property type="match status" value="2"/>
</dbReference>
<accession>A0A411DT77</accession>
<feature type="binding site" evidence="10 11">
    <location>
        <position position="495"/>
    </location>
    <ligand>
        <name>L-methionine</name>
        <dbReference type="ChEBI" id="CHEBI:57844"/>
    </ligand>
</feature>
<dbReference type="FunFam" id="3.20.20.210:FF:000003">
    <property type="entry name" value="5-methyltetrahydropteroyltriglutamate--homocysteine methyltransferase"/>
    <property type="match status" value="1"/>
</dbReference>
<dbReference type="PIRSF" id="PIRSF000382">
    <property type="entry name" value="MeTrfase_B12_ind"/>
    <property type="match status" value="1"/>
</dbReference>
<dbReference type="EMBL" id="CP035532">
    <property type="protein sequence ID" value="QBA23528.1"/>
    <property type="molecule type" value="Genomic_DNA"/>
</dbReference>
<keyword evidence="6 10" id="KW-0808">Transferase</keyword>
<feature type="binding site" evidence="10">
    <location>
        <position position="118"/>
    </location>
    <ligand>
        <name>5-methyltetrahydropteroyltri-L-glutamate</name>
        <dbReference type="ChEBI" id="CHEBI:58207"/>
    </ligand>
</feature>
<evidence type="ECO:0000256" key="2">
    <source>
        <dbReference type="ARBA" id="ARBA00004681"/>
    </source>
</evidence>
<dbReference type="GO" id="GO:0032259">
    <property type="term" value="P:methylation"/>
    <property type="evidence" value="ECO:0007669"/>
    <property type="project" value="UniProtKB-KW"/>
</dbReference>
<dbReference type="SUPFAM" id="SSF51726">
    <property type="entry name" value="UROD/MetE-like"/>
    <property type="match status" value="2"/>
</dbReference>